<organism evidence="2 3">
    <name type="scientific">Cristinia sonorae</name>
    <dbReference type="NCBI Taxonomy" id="1940300"/>
    <lineage>
        <taxon>Eukaryota</taxon>
        <taxon>Fungi</taxon>
        <taxon>Dikarya</taxon>
        <taxon>Basidiomycota</taxon>
        <taxon>Agaricomycotina</taxon>
        <taxon>Agaricomycetes</taxon>
        <taxon>Agaricomycetidae</taxon>
        <taxon>Agaricales</taxon>
        <taxon>Pleurotineae</taxon>
        <taxon>Stephanosporaceae</taxon>
        <taxon>Cristinia</taxon>
    </lineage>
</organism>
<dbReference type="AlphaFoldDB" id="A0A8K0UVS2"/>
<proteinExistence type="predicted"/>
<evidence type="ECO:0000313" key="3">
    <source>
        <dbReference type="Proteomes" id="UP000813824"/>
    </source>
</evidence>
<accession>A0A8K0UVS2</accession>
<dbReference type="EMBL" id="JAEVFJ010000006">
    <property type="protein sequence ID" value="KAH8103795.1"/>
    <property type="molecule type" value="Genomic_DNA"/>
</dbReference>
<feature type="compositionally biased region" description="Acidic residues" evidence="1">
    <location>
        <begin position="196"/>
        <end position="209"/>
    </location>
</feature>
<protein>
    <submittedName>
        <fullName evidence="2">Uncharacterized protein</fullName>
    </submittedName>
</protein>
<sequence length="244" mass="27025">MAYLFDLPGSLKDAEFFFDPTKPNPFDTPFTNPLYFDNTRIDVTARATYYKAGEDKVSAMYGLLDYSKDMITWASHGYIPGYSVGTPPIHANFHNILDLGIGMPPVFSFLHRNPGILSERLIREDFVHYWGQAQAVGKATVEWIRRSIPVIQTKGTTTPFAWFPADNDVNSDDGYSSPSSISSFPLSSSSYYSAGSDEEFDNSSDEDYDGAPSTDNGSDNISTARLIDNNRVSQAVILHPLLSS</sequence>
<feature type="region of interest" description="Disordered" evidence="1">
    <location>
        <begin position="193"/>
        <end position="225"/>
    </location>
</feature>
<gene>
    <name evidence="2" type="ORF">BXZ70DRAFT_1005358</name>
</gene>
<dbReference type="Proteomes" id="UP000813824">
    <property type="component" value="Unassembled WGS sequence"/>
</dbReference>
<name>A0A8K0UVS2_9AGAR</name>
<evidence type="ECO:0000256" key="1">
    <source>
        <dbReference type="SAM" id="MobiDB-lite"/>
    </source>
</evidence>
<dbReference type="OrthoDB" id="2757132at2759"/>
<evidence type="ECO:0000313" key="2">
    <source>
        <dbReference type="EMBL" id="KAH8103795.1"/>
    </source>
</evidence>
<keyword evidence="3" id="KW-1185">Reference proteome</keyword>
<reference evidence="2" key="1">
    <citation type="journal article" date="2021" name="New Phytol.">
        <title>Evolutionary innovations through gain and loss of genes in the ectomycorrhizal Boletales.</title>
        <authorList>
            <person name="Wu G."/>
            <person name="Miyauchi S."/>
            <person name="Morin E."/>
            <person name="Kuo A."/>
            <person name="Drula E."/>
            <person name="Varga T."/>
            <person name="Kohler A."/>
            <person name="Feng B."/>
            <person name="Cao Y."/>
            <person name="Lipzen A."/>
            <person name="Daum C."/>
            <person name="Hundley H."/>
            <person name="Pangilinan J."/>
            <person name="Johnson J."/>
            <person name="Barry K."/>
            <person name="LaButti K."/>
            <person name="Ng V."/>
            <person name="Ahrendt S."/>
            <person name="Min B."/>
            <person name="Choi I.G."/>
            <person name="Park H."/>
            <person name="Plett J.M."/>
            <person name="Magnuson J."/>
            <person name="Spatafora J.W."/>
            <person name="Nagy L.G."/>
            <person name="Henrissat B."/>
            <person name="Grigoriev I.V."/>
            <person name="Yang Z.L."/>
            <person name="Xu J."/>
            <person name="Martin F.M."/>
        </authorList>
    </citation>
    <scope>NUCLEOTIDE SEQUENCE</scope>
    <source>
        <strain evidence="2">KKN 215</strain>
    </source>
</reference>
<comment type="caution">
    <text evidence="2">The sequence shown here is derived from an EMBL/GenBank/DDBJ whole genome shotgun (WGS) entry which is preliminary data.</text>
</comment>
<feature type="compositionally biased region" description="Polar residues" evidence="1">
    <location>
        <begin position="213"/>
        <end position="223"/>
    </location>
</feature>